<evidence type="ECO:0000259" key="4">
    <source>
        <dbReference type="Pfam" id="PF22725"/>
    </source>
</evidence>
<evidence type="ECO:0000256" key="2">
    <source>
        <dbReference type="ARBA" id="ARBA00023002"/>
    </source>
</evidence>
<evidence type="ECO:0000313" key="6">
    <source>
        <dbReference type="Proteomes" id="UP001597342"/>
    </source>
</evidence>
<dbReference type="Gene3D" id="3.30.360.10">
    <property type="entry name" value="Dihydrodipicolinate Reductase, domain 2"/>
    <property type="match status" value="1"/>
</dbReference>
<dbReference type="Proteomes" id="UP001597342">
    <property type="component" value="Unassembled WGS sequence"/>
</dbReference>
<dbReference type="InterPro" id="IPR051317">
    <property type="entry name" value="Gfo/Idh/MocA_oxidoreduct"/>
</dbReference>
<keyword evidence="6" id="KW-1185">Reference proteome</keyword>
<evidence type="ECO:0000259" key="3">
    <source>
        <dbReference type="Pfam" id="PF01408"/>
    </source>
</evidence>
<dbReference type="InterPro" id="IPR000683">
    <property type="entry name" value="Gfo/Idh/MocA-like_OxRdtase_N"/>
</dbReference>
<dbReference type="SUPFAM" id="SSF55347">
    <property type="entry name" value="Glyceraldehyde-3-phosphate dehydrogenase-like, C-terminal domain"/>
    <property type="match status" value="1"/>
</dbReference>
<dbReference type="Pfam" id="PF22725">
    <property type="entry name" value="GFO_IDH_MocA_C3"/>
    <property type="match status" value="1"/>
</dbReference>
<gene>
    <name evidence="5" type="ORF">ACFSJE_15890</name>
</gene>
<evidence type="ECO:0000256" key="1">
    <source>
        <dbReference type="ARBA" id="ARBA00010928"/>
    </source>
</evidence>
<comment type="similarity">
    <text evidence="1">Belongs to the Gfo/Idh/MocA family.</text>
</comment>
<feature type="domain" description="Gfo/Idh/MocA-like oxidoreductase N-terminal" evidence="3">
    <location>
        <begin position="37"/>
        <end position="154"/>
    </location>
</feature>
<dbReference type="EMBL" id="JBHUHU010000005">
    <property type="protein sequence ID" value="MFD2101271.1"/>
    <property type="molecule type" value="Genomic_DNA"/>
</dbReference>
<name>A0ABW4Y0J1_9FLAO</name>
<reference evidence="6" key="1">
    <citation type="journal article" date="2019" name="Int. J. Syst. Evol. Microbiol.">
        <title>The Global Catalogue of Microorganisms (GCM) 10K type strain sequencing project: providing services to taxonomists for standard genome sequencing and annotation.</title>
        <authorList>
            <consortium name="The Broad Institute Genomics Platform"/>
            <consortium name="The Broad Institute Genome Sequencing Center for Infectious Disease"/>
            <person name="Wu L."/>
            <person name="Ma J."/>
        </authorList>
    </citation>
    <scope>NUCLEOTIDE SEQUENCE [LARGE SCALE GENOMIC DNA]</scope>
    <source>
        <strain evidence="6">JCM 3389</strain>
    </source>
</reference>
<dbReference type="RefSeq" id="WP_067034097.1">
    <property type="nucleotide sequence ID" value="NZ_JBHUHU010000005.1"/>
</dbReference>
<dbReference type="PANTHER" id="PTHR43708:SF5">
    <property type="entry name" value="CONSERVED EXPRESSED OXIDOREDUCTASE (EUROFUNG)-RELATED"/>
    <property type="match status" value="1"/>
</dbReference>
<dbReference type="PANTHER" id="PTHR43708">
    <property type="entry name" value="CONSERVED EXPRESSED OXIDOREDUCTASE (EUROFUNG)"/>
    <property type="match status" value="1"/>
</dbReference>
<dbReference type="Pfam" id="PF01408">
    <property type="entry name" value="GFO_IDH_MocA"/>
    <property type="match status" value="1"/>
</dbReference>
<accession>A0ABW4Y0J1</accession>
<dbReference type="SUPFAM" id="SSF51735">
    <property type="entry name" value="NAD(P)-binding Rossmann-fold domains"/>
    <property type="match status" value="1"/>
</dbReference>
<feature type="domain" description="GFO/IDH/MocA-like oxidoreductase" evidence="4">
    <location>
        <begin position="164"/>
        <end position="284"/>
    </location>
</feature>
<protein>
    <submittedName>
        <fullName evidence="5">Gfo/Idh/MocA family protein</fullName>
    </submittedName>
</protein>
<organism evidence="5 6">
    <name type="scientific">Flagellimonas iocasae</name>
    <dbReference type="NCBI Taxonomy" id="2055905"/>
    <lineage>
        <taxon>Bacteria</taxon>
        <taxon>Pseudomonadati</taxon>
        <taxon>Bacteroidota</taxon>
        <taxon>Flavobacteriia</taxon>
        <taxon>Flavobacteriales</taxon>
        <taxon>Flavobacteriaceae</taxon>
        <taxon>Flagellimonas</taxon>
    </lineage>
</organism>
<keyword evidence="2" id="KW-0560">Oxidoreductase</keyword>
<evidence type="ECO:0000313" key="5">
    <source>
        <dbReference type="EMBL" id="MFD2101271.1"/>
    </source>
</evidence>
<dbReference type="Gene3D" id="3.40.50.720">
    <property type="entry name" value="NAD(P)-binding Rossmann-like Domain"/>
    <property type="match status" value="1"/>
</dbReference>
<dbReference type="InterPro" id="IPR036291">
    <property type="entry name" value="NAD(P)-bd_dom_sf"/>
</dbReference>
<proteinExistence type="inferred from homology"/>
<dbReference type="InterPro" id="IPR055170">
    <property type="entry name" value="GFO_IDH_MocA-like_dom"/>
</dbReference>
<comment type="caution">
    <text evidence="5">The sequence shown here is derived from an EMBL/GenBank/DDBJ whole genome shotgun (WGS) entry which is preliminary data.</text>
</comment>
<sequence length="375" mass="42012">MGSKSDGYGLSDKKGSGKIEVPKINFLPQKPRSYNPKIGLIGAGGISDYHLKNYKLMGLDVVAIANRTLSKAVALRDKYYPKAKVYDDYQELLNLDHIEVVDITPHPEDRLPIIKEALRSNKHVLSQKPFVLDLDEGRGLVQMAKERGLKLAVNQNGRWAPHFSYMREAIKTGIIGRPVSVDFSLQWDQTWIENLPAFEDLYHMVLFDFAIHWFDIAVCFMQGQDPKSIYASAIKYDGQKYSPPALASCIINYDQAQVRMAFNAHTLLGEEDVTTIVGTKGTLRSRGPGLNDQPTMEIFTEKGMARVPLEGCWFKNGFQGTMGELLLSIEEDRAPSNSAENNLKSLELCFAAIESANHNRVAIPGQVMKYEPNRS</sequence>